<dbReference type="PANTHER" id="PTHR47469:SF2">
    <property type="entry name" value="OS06G0597600 PROTEIN"/>
    <property type="match status" value="1"/>
</dbReference>
<dbReference type="SUPFAM" id="SSF51905">
    <property type="entry name" value="FAD/NAD(P)-binding domain"/>
    <property type="match status" value="1"/>
</dbReference>
<dbReference type="InterPro" id="IPR053212">
    <property type="entry name" value="DHP_3-monooxygenase"/>
</dbReference>
<keyword evidence="2" id="KW-0503">Monooxygenase</keyword>
<accession>A0A377G7F6</accession>
<dbReference type="PRINTS" id="PR00420">
    <property type="entry name" value="RNGMNOXGNASE"/>
</dbReference>
<dbReference type="EMBL" id="UGGT01000001">
    <property type="protein sequence ID" value="STO20694.1"/>
    <property type="molecule type" value="Genomic_DNA"/>
</dbReference>
<dbReference type="OrthoDB" id="9782160at2"/>
<dbReference type="PANTHER" id="PTHR47469">
    <property type="entry name" value="MONOOXYGENASE-LIKE"/>
    <property type="match status" value="1"/>
</dbReference>
<feature type="domain" description="2,6-dihydroxypyridine 3-monooxygenase substrate binding" evidence="1">
    <location>
        <begin position="165"/>
        <end position="274"/>
    </location>
</feature>
<dbReference type="Gene3D" id="3.30.9.30">
    <property type="match status" value="1"/>
</dbReference>
<dbReference type="Gene3D" id="3.50.50.60">
    <property type="entry name" value="FAD/NAD(P)-binding domain"/>
    <property type="match status" value="1"/>
</dbReference>
<dbReference type="AlphaFoldDB" id="A0A377G7F6"/>
<dbReference type="Pfam" id="PF22607">
    <property type="entry name" value="FAD_binding-like"/>
    <property type="match status" value="1"/>
</dbReference>
<protein>
    <submittedName>
        <fullName evidence="2">6-hydroxynicotinate 3-monooxygenase</fullName>
        <ecNumber evidence="2">1.14.13.114</ecNumber>
    </submittedName>
</protein>
<keyword evidence="3" id="KW-1185">Reference proteome</keyword>
<dbReference type="STRING" id="1094715.GCA_000236165_01668"/>
<dbReference type="GeneID" id="93292629"/>
<evidence type="ECO:0000259" key="1">
    <source>
        <dbReference type="Pfam" id="PF22607"/>
    </source>
</evidence>
<dbReference type="EC" id="1.14.13.114" evidence="2"/>
<evidence type="ECO:0000313" key="2">
    <source>
        <dbReference type="EMBL" id="STO20694.1"/>
    </source>
</evidence>
<dbReference type="Proteomes" id="UP000254554">
    <property type="component" value="Unassembled WGS sequence"/>
</dbReference>
<proteinExistence type="predicted"/>
<gene>
    <name evidence="2" type="ORF">NCTC11370_00753</name>
</gene>
<evidence type="ECO:0000313" key="3">
    <source>
        <dbReference type="Proteomes" id="UP000254554"/>
    </source>
</evidence>
<dbReference type="SUPFAM" id="SSF54373">
    <property type="entry name" value="FAD-linked reductases, C-terminal domain"/>
    <property type="match status" value="1"/>
</dbReference>
<dbReference type="GO" id="GO:0043731">
    <property type="term" value="F:6-hydroxynicotinate 3-monooxygenase activity"/>
    <property type="evidence" value="ECO:0007669"/>
    <property type="project" value="UniProtKB-EC"/>
</dbReference>
<dbReference type="InterPro" id="IPR054707">
    <property type="entry name" value="DhpH_subs-bd"/>
</dbReference>
<reference evidence="2 3" key="1">
    <citation type="submission" date="2018-06" db="EMBL/GenBank/DDBJ databases">
        <authorList>
            <consortium name="Pathogen Informatics"/>
            <person name="Doyle S."/>
        </authorList>
    </citation>
    <scope>NUCLEOTIDE SEQUENCE [LARGE SCALE GENOMIC DNA]</scope>
    <source>
        <strain evidence="2 3">NCTC11370</strain>
    </source>
</reference>
<name>A0A377G7F6_9GAMM</name>
<dbReference type="RefSeq" id="WP_019349866.1">
    <property type="nucleotide sequence ID" value="NZ_UGGT01000001.1"/>
</dbReference>
<keyword evidence="2" id="KW-0560">Oxidoreductase</keyword>
<organism evidence="2 3">
    <name type="scientific">Fluoribacter dumoffii</name>
    <dbReference type="NCBI Taxonomy" id="463"/>
    <lineage>
        <taxon>Bacteria</taxon>
        <taxon>Pseudomonadati</taxon>
        <taxon>Pseudomonadota</taxon>
        <taxon>Gammaproteobacteria</taxon>
        <taxon>Legionellales</taxon>
        <taxon>Legionellaceae</taxon>
        <taxon>Fluoribacter</taxon>
    </lineage>
</organism>
<sequence length="394" mass="44938">MKVAIIGGSIAGCALALLLKNRFQITIFERAHDLKSRGAGITLSIELLNTLIAKNLIDPDTLAHQFTSRSFYSTSENEPVYGKFLWEQEISMASLHWDTLFTNFRKRIPDSIYRHGMKVIDVQIKDRTGLITLESGETQLFDLIVFADGVQSIGRRLISNVQPEYSGYIAWRGTVEFEQLKNKNIFRNQVPYYCYDKGHLLTYPVYHHQTNKLNWVFYEKLALADLENLGSTSLSNFSIKAKNHLYQLAQEKLPEVAAQVIFDTPAPFMQKIVDVCVHRLVTPGALLLGDASAVLRPHVGNGASLAIQDALTLNAHFEQYEDFQEAVFAWEKDSLPKRLAMYDLSKRMADGLVLHPVQWEQMSEAGMQEWWEQIILGEKWYTTIHKKTQENPSP</sequence>
<dbReference type="InterPro" id="IPR036188">
    <property type="entry name" value="FAD/NAD-bd_sf"/>
</dbReference>